<dbReference type="Gene3D" id="3.10.20.90">
    <property type="entry name" value="Phosphatidylinositol 3-kinase Catalytic Subunit, Chain A, domain 1"/>
    <property type="match status" value="1"/>
</dbReference>
<dbReference type="GO" id="GO:0016020">
    <property type="term" value="C:membrane"/>
    <property type="evidence" value="ECO:0007669"/>
    <property type="project" value="TreeGrafter"/>
</dbReference>
<reference evidence="4 5" key="1">
    <citation type="journal article" date="2018" name="G3 (Bethesda)">
        <title>Phylogenetic and Phylogenomic Definition of Rhizopus Species.</title>
        <authorList>
            <person name="Gryganskyi A.P."/>
            <person name="Golan J."/>
            <person name="Dolatabadi S."/>
            <person name="Mondo S."/>
            <person name="Robb S."/>
            <person name="Idnurm A."/>
            <person name="Muszewska A."/>
            <person name="Steczkiewicz K."/>
            <person name="Masonjones S."/>
            <person name="Liao H.L."/>
            <person name="Gajdeczka M.T."/>
            <person name="Anike F."/>
            <person name="Vuek A."/>
            <person name="Anishchenko I.M."/>
            <person name="Voigt K."/>
            <person name="de Hoog G.S."/>
            <person name="Smith M.E."/>
            <person name="Heitman J."/>
            <person name="Vilgalys R."/>
            <person name="Stajich J.E."/>
        </authorList>
    </citation>
    <scope>NUCLEOTIDE SEQUENCE [LARGE SCALE GENOMIC DNA]</scope>
    <source>
        <strain evidence="4 5">LSU 92-RS-03</strain>
    </source>
</reference>
<dbReference type="SUPFAM" id="SSF63491">
    <property type="entry name" value="BAG domain"/>
    <property type="match status" value="1"/>
</dbReference>
<comment type="caution">
    <text evidence="4">The sequence shown here is derived from an EMBL/GenBank/DDBJ whole genome shotgun (WGS) entry which is preliminary data.</text>
</comment>
<evidence type="ECO:0000259" key="2">
    <source>
        <dbReference type="PROSITE" id="PS50053"/>
    </source>
</evidence>
<gene>
    <name evidence="4" type="ORF">CU098_010777</name>
</gene>
<sequence length="233" mass="26138">MHSLASFLGLSKKSSSTKLSNHHQQSASQRDLRDTIVISFEDRYYDIHFRDTRGGIRETTVAELKQKCKQVTGVTIATMKLKVSGAYIKDDTATLISSGIHDGSVVFVIGDRANSEQLRQTTSGNPEEVGYMTRISNIMEKVNQSNHKIEEFDIRVVSAIETRLDETQKKEAEDLGIYLSEILMQALIALDGVDCPPEFEAARTKRREGVKQCQALMDRVDQSRSAFKQAVHQ</sequence>
<dbReference type="GO" id="GO:0005829">
    <property type="term" value="C:cytosol"/>
    <property type="evidence" value="ECO:0007669"/>
    <property type="project" value="TreeGrafter"/>
</dbReference>
<keyword evidence="1" id="KW-0143">Chaperone</keyword>
<dbReference type="Pfam" id="PF00240">
    <property type="entry name" value="ubiquitin"/>
    <property type="match status" value="1"/>
</dbReference>
<dbReference type="GO" id="GO:0005634">
    <property type="term" value="C:nucleus"/>
    <property type="evidence" value="ECO:0007669"/>
    <property type="project" value="TreeGrafter"/>
</dbReference>
<protein>
    <recommendedName>
        <fullName evidence="6">BAG domain-containing protein</fullName>
    </recommendedName>
</protein>
<evidence type="ECO:0000313" key="5">
    <source>
        <dbReference type="Proteomes" id="UP000253551"/>
    </source>
</evidence>
<name>A0A367KHF3_RHIST</name>
<dbReference type="PANTHER" id="PTHR12329:SF16">
    <property type="entry name" value="BAG FAMILY MOLECULAR CHAPERONE REGULATOR 1"/>
    <property type="match status" value="1"/>
</dbReference>
<dbReference type="GO" id="GO:0050821">
    <property type="term" value="P:protein stabilization"/>
    <property type="evidence" value="ECO:0007669"/>
    <property type="project" value="TreeGrafter"/>
</dbReference>
<dbReference type="Pfam" id="PF02179">
    <property type="entry name" value="BAG"/>
    <property type="match status" value="1"/>
</dbReference>
<dbReference type="GO" id="GO:0051087">
    <property type="term" value="F:protein-folding chaperone binding"/>
    <property type="evidence" value="ECO:0007669"/>
    <property type="project" value="InterPro"/>
</dbReference>
<keyword evidence="5" id="KW-1185">Reference proteome</keyword>
<evidence type="ECO:0000256" key="1">
    <source>
        <dbReference type="ARBA" id="ARBA00023186"/>
    </source>
</evidence>
<dbReference type="OrthoDB" id="417450at2759"/>
<dbReference type="InterPro" id="IPR029071">
    <property type="entry name" value="Ubiquitin-like_domsf"/>
</dbReference>
<dbReference type="SUPFAM" id="SSF54236">
    <property type="entry name" value="Ubiquitin-like"/>
    <property type="match status" value="1"/>
</dbReference>
<dbReference type="PANTHER" id="PTHR12329">
    <property type="entry name" value="BCL2-ASSOCIATED ATHANOGENE"/>
    <property type="match status" value="1"/>
</dbReference>
<proteinExistence type="predicted"/>
<feature type="domain" description="Ubiquitin-like" evidence="2">
    <location>
        <begin position="58"/>
        <end position="115"/>
    </location>
</feature>
<accession>A0A367KHF3</accession>
<evidence type="ECO:0000259" key="3">
    <source>
        <dbReference type="PROSITE" id="PS51035"/>
    </source>
</evidence>
<dbReference type="Proteomes" id="UP000253551">
    <property type="component" value="Unassembled WGS sequence"/>
</dbReference>
<evidence type="ECO:0008006" key="6">
    <source>
        <dbReference type="Google" id="ProtNLM"/>
    </source>
</evidence>
<feature type="domain" description="BAG" evidence="3">
    <location>
        <begin position="155"/>
        <end position="224"/>
    </location>
</feature>
<dbReference type="InterPro" id="IPR000626">
    <property type="entry name" value="Ubiquitin-like_dom"/>
</dbReference>
<dbReference type="InterPro" id="IPR039773">
    <property type="entry name" value="BAG_chaperone_regulator"/>
</dbReference>
<dbReference type="PROSITE" id="PS50053">
    <property type="entry name" value="UBIQUITIN_2"/>
    <property type="match status" value="1"/>
</dbReference>
<dbReference type="STRING" id="4846.A0A367KHF3"/>
<dbReference type="Gene3D" id="1.20.58.120">
    <property type="entry name" value="BAG domain"/>
    <property type="match status" value="1"/>
</dbReference>
<dbReference type="EMBL" id="PJQM01001729">
    <property type="protein sequence ID" value="RCI01560.1"/>
    <property type="molecule type" value="Genomic_DNA"/>
</dbReference>
<dbReference type="InterPro" id="IPR036533">
    <property type="entry name" value="BAG_dom_sf"/>
</dbReference>
<dbReference type="PROSITE" id="PS51035">
    <property type="entry name" value="BAG"/>
    <property type="match status" value="1"/>
</dbReference>
<organism evidence="4 5">
    <name type="scientific">Rhizopus stolonifer</name>
    <name type="common">Rhizopus nigricans</name>
    <dbReference type="NCBI Taxonomy" id="4846"/>
    <lineage>
        <taxon>Eukaryota</taxon>
        <taxon>Fungi</taxon>
        <taxon>Fungi incertae sedis</taxon>
        <taxon>Mucoromycota</taxon>
        <taxon>Mucoromycotina</taxon>
        <taxon>Mucoromycetes</taxon>
        <taxon>Mucorales</taxon>
        <taxon>Mucorineae</taxon>
        <taxon>Rhizopodaceae</taxon>
        <taxon>Rhizopus</taxon>
    </lineage>
</organism>
<dbReference type="GO" id="GO:0000774">
    <property type="term" value="F:adenyl-nucleotide exchange factor activity"/>
    <property type="evidence" value="ECO:0007669"/>
    <property type="project" value="TreeGrafter"/>
</dbReference>
<dbReference type="SMART" id="SM00264">
    <property type="entry name" value="BAG"/>
    <property type="match status" value="1"/>
</dbReference>
<evidence type="ECO:0000313" key="4">
    <source>
        <dbReference type="EMBL" id="RCI01560.1"/>
    </source>
</evidence>
<dbReference type="AlphaFoldDB" id="A0A367KHF3"/>
<dbReference type="InterPro" id="IPR003103">
    <property type="entry name" value="BAG_domain"/>
</dbReference>